<dbReference type="GO" id="GO:0005576">
    <property type="term" value="C:extracellular region"/>
    <property type="evidence" value="ECO:0007669"/>
    <property type="project" value="UniProtKB-SubCell"/>
</dbReference>
<evidence type="ECO:0000256" key="3">
    <source>
        <dbReference type="ARBA" id="ARBA00022729"/>
    </source>
</evidence>
<evidence type="ECO:0000256" key="2">
    <source>
        <dbReference type="ARBA" id="ARBA00022525"/>
    </source>
</evidence>
<evidence type="ECO:0000313" key="4">
    <source>
        <dbReference type="EMBL" id="KAK9408704.1"/>
    </source>
</evidence>
<protein>
    <submittedName>
        <fullName evidence="4">Avidin-related protein 1-like</fullName>
    </submittedName>
</protein>
<name>A0AAW1C2N5_CROAD</name>
<reference evidence="4 5" key="1">
    <citation type="journal article" date="2024" name="Proc. Natl. Acad. Sci. U.S.A.">
        <title>The genetic regulatory architecture and epigenomic basis for age-related changes in rattlesnake venom.</title>
        <authorList>
            <person name="Hogan M.P."/>
            <person name="Holding M.L."/>
            <person name="Nystrom G.S."/>
            <person name="Colston T.J."/>
            <person name="Bartlett D.A."/>
            <person name="Mason A.J."/>
            <person name="Ellsworth S.A."/>
            <person name="Rautsaw R.M."/>
            <person name="Lawrence K.C."/>
            <person name="Strickland J.L."/>
            <person name="He B."/>
            <person name="Fraser P."/>
            <person name="Margres M.J."/>
            <person name="Gilbert D.M."/>
            <person name="Gibbs H.L."/>
            <person name="Parkinson C.L."/>
            <person name="Rokyta D.R."/>
        </authorList>
    </citation>
    <scope>NUCLEOTIDE SEQUENCE [LARGE SCALE GENOMIC DNA]</scope>
    <source>
        <strain evidence="4">DRR0105</strain>
    </source>
</reference>
<comment type="caution">
    <text evidence="4">The sequence shown here is derived from an EMBL/GenBank/DDBJ whole genome shotgun (WGS) entry which is preliminary data.</text>
</comment>
<dbReference type="Pfam" id="PF01382">
    <property type="entry name" value="Avidin"/>
    <property type="match status" value="1"/>
</dbReference>
<dbReference type="InterPro" id="IPR036896">
    <property type="entry name" value="Avidin-like_sf"/>
</dbReference>
<dbReference type="Proteomes" id="UP001474421">
    <property type="component" value="Unassembled WGS sequence"/>
</dbReference>
<dbReference type="InterPro" id="IPR005468">
    <property type="entry name" value="Avidin/str"/>
</dbReference>
<keyword evidence="5" id="KW-1185">Reference proteome</keyword>
<comment type="subcellular location">
    <subcellularLocation>
        <location evidence="1">Secreted</location>
    </subcellularLocation>
</comment>
<dbReference type="EMBL" id="JAOTOJ010000002">
    <property type="protein sequence ID" value="KAK9408704.1"/>
    <property type="molecule type" value="Genomic_DNA"/>
</dbReference>
<gene>
    <name evidence="4" type="ORF">NXF25_007478</name>
</gene>
<organism evidence="4 5">
    <name type="scientific">Crotalus adamanteus</name>
    <name type="common">Eastern diamondback rattlesnake</name>
    <dbReference type="NCBI Taxonomy" id="8729"/>
    <lineage>
        <taxon>Eukaryota</taxon>
        <taxon>Metazoa</taxon>
        <taxon>Chordata</taxon>
        <taxon>Craniata</taxon>
        <taxon>Vertebrata</taxon>
        <taxon>Euteleostomi</taxon>
        <taxon>Lepidosauria</taxon>
        <taxon>Squamata</taxon>
        <taxon>Bifurcata</taxon>
        <taxon>Unidentata</taxon>
        <taxon>Episquamata</taxon>
        <taxon>Toxicofera</taxon>
        <taxon>Serpentes</taxon>
        <taxon>Colubroidea</taxon>
        <taxon>Viperidae</taxon>
        <taxon>Crotalinae</taxon>
        <taxon>Crotalus</taxon>
    </lineage>
</organism>
<dbReference type="Gene3D" id="2.40.128.30">
    <property type="entry name" value="Avidin-like"/>
    <property type="match status" value="1"/>
</dbReference>
<sequence length="220" mass="23654">METESLPVGQSSLIGTWKNDLNSTTETNSVSNKGMSSGGVYETAVSASDNPIRPSLLQIIQRQDPGPVFGFTIIFNLSASFRPLSGEQEGNGAAEDNLATAEGGGIRGRRLGGAQRWSQHLLPQQVRGNEEARDDQPCHASYSSSVKLWGKEASLGRAAEAALRRSRGSSETHKNTILAFWQSQKFQLTVKPKVGWSPSCWMPYSGDGPMGLSEAETAVL</sequence>
<dbReference type="SUPFAM" id="SSF50876">
    <property type="entry name" value="Avidin/streptavidin"/>
    <property type="match status" value="1"/>
</dbReference>
<dbReference type="AlphaFoldDB" id="A0AAW1C2N5"/>
<evidence type="ECO:0000256" key="1">
    <source>
        <dbReference type="ARBA" id="ARBA00004613"/>
    </source>
</evidence>
<dbReference type="GO" id="GO:0009374">
    <property type="term" value="F:biotin binding"/>
    <property type="evidence" value="ECO:0007669"/>
    <property type="project" value="InterPro"/>
</dbReference>
<accession>A0AAW1C2N5</accession>
<keyword evidence="2" id="KW-0964">Secreted</keyword>
<keyword evidence="3" id="KW-0732">Signal</keyword>
<evidence type="ECO:0000313" key="5">
    <source>
        <dbReference type="Proteomes" id="UP001474421"/>
    </source>
</evidence>
<proteinExistence type="predicted"/>